<dbReference type="Pfam" id="PF14269">
    <property type="entry name" value="Arylsulfotran_2"/>
    <property type="match status" value="1"/>
</dbReference>
<proteinExistence type="predicted"/>
<evidence type="ECO:0000256" key="1">
    <source>
        <dbReference type="SAM" id="SignalP"/>
    </source>
</evidence>
<protein>
    <recommendedName>
        <fullName evidence="4">ASST-domain-containing protein</fullName>
    </recommendedName>
</protein>
<dbReference type="InterPro" id="IPR039535">
    <property type="entry name" value="ASST-like"/>
</dbReference>
<keyword evidence="3" id="KW-1185">Reference proteome</keyword>
<evidence type="ECO:0000313" key="3">
    <source>
        <dbReference type="Proteomes" id="UP000722485"/>
    </source>
</evidence>
<dbReference type="Proteomes" id="UP000722485">
    <property type="component" value="Unassembled WGS sequence"/>
</dbReference>
<accession>A0A9P5HL35</accession>
<name>A0A9P5HL35_9HYPO</name>
<dbReference type="PANTHER" id="PTHR35340">
    <property type="entry name" value="PQQ ENZYME REPEAT PROTEIN-RELATED"/>
    <property type="match status" value="1"/>
</dbReference>
<sequence>MLCHGSTRALAGIAALLPLLSPAVADAPIYTDLESYQNGSFGQKPLQKFHSAPLIGAPIYQLNSFDHDEVDGAGYLFMTGAYGERFGPSIVSAKDLSLIWADERFWYSQAAETNMFKNQRVMSVFVERGVRIINEHYQPLYYVRPQGDLVAYSGDSHEAHLTMDDTVVMIVCPEKNVNLTMFGGLESDAVLNCHVQEVDPVDNKVLFQFSTLDFFDVTDTYWQYNGTGVYDLGTKAFDFCHMNSVQKTPDGDFLISYRHFSSIILVDGKTKMVKWVMGGKRNQFKDISTRGRSAVFAFQHQPRLTGRYRFTVFDNAGLDNGFCAGRTCSRGLELEYDPVKKEVWVVEEWYHPQDIMSISRGGVQRLPNGNTLVAWGQNPMITEHTPEGKVVMDFQRSQVIHHDHGFPSMLIYRAMKGDWEGKPTWGPNISATVEVEGGPKKIFVSWNGATAVDQWVLIQSNDMDALTGSGNVIAQSPRMGFETSFDIPFNSTFARVAALDINGTIIGSTPAVEISTGQLHKLDYEIIDLVLEEPNSPDPTTTAEPVIITHTPTPTPSPVNHSGSQWVDDTGSSLTVFYVGAALVLTLAL</sequence>
<comment type="caution">
    <text evidence="2">The sequence shown here is derived from an EMBL/GenBank/DDBJ whole genome shotgun (WGS) entry which is preliminary data.</text>
</comment>
<dbReference type="OrthoDB" id="5427350at2759"/>
<dbReference type="AlphaFoldDB" id="A0A9P5HL35"/>
<reference evidence="2" key="1">
    <citation type="submission" date="2020-03" db="EMBL/GenBank/DDBJ databases">
        <title>Draft Genome Sequence of Cylindrodendrum hubeiense.</title>
        <authorList>
            <person name="Buettner E."/>
            <person name="Kellner H."/>
        </authorList>
    </citation>
    <scope>NUCLEOTIDE SEQUENCE</scope>
    <source>
        <strain evidence="2">IHI 201604</strain>
    </source>
</reference>
<feature type="signal peptide" evidence="1">
    <location>
        <begin position="1"/>
        <end position="25"/>
    </location>
</feature>
<evidence type="ECO:0000313" key="2">
    <source>
        <dbReference type="EMBL" id="KAF7558266.1"/>
    </source>
</evidence>
<evidence type="ECO:0008006" key="4">
    <source>
        <dbReference type="Google" id="ProtNLM"/>
    </source>
</evidence>
<dbReference type="PANTHER" id="PTHR35340:SF5">
    <property type="entry name" value="ASST-DOMAIN-CONTAINING PROTEIN"/>
    <property type="match status" value="1"/>
</dbReference>
<keyword evidence="1" id="KW-0732">Signal</keyword>
<gene>
    <name evidence="2" type="ORF">G7Z17_g45</name>
</gene>
<organism evidence="2 3">
    <name type="scientific">Cylindrodendrum hubeiense</name>
    <dbReference type="NCBI Taxonomy" id="595255"/>
    <lineage>
        <taxon>Eukaryota</taxon>
        <taxon>Fungi</taxon>
        <taxon>Dikarya</taxon>
        <taxon>Ascomycota</taxon>
        <taxon>Pezizomycotina</taxon>
        <taxon>Sordariomycetes</taxon>
        <taxon>Hypocreomycetidae</taxon>
        <taxon>Hypocreales</taxon>
        <taxon>Nectriaceae</taxon>
        <taxon>Cylindrodendrum</taxon>
    </lineage>
</organism>
<dbReference type="EMBL" id="JAANBB010000001">
    <property type="protein sequence ID" value="KAF7558266.1"/>
    <property type="molecule type" value="Genomic_DNA"/>
</dbReference>
<feature type="chain" id="PRO_5040331472" description="ASST-domain-containing protein" evidence="1">
    <location>
        <begin position="26"/>
        <end position="589"/>
    </location>
</feature>
<dbReference type="InterPro" id="IPR053143">
    <property type="entry name" value="Arylsulfate_ST"/>
</dbReference>